<evidence type="ECO:0000313" key="3">
    <source>
        <dbReference type="Proteomes" id="UP000007148"/>
    </source>
</evidence>
<keyword evidence="3" id="KW-1185">Reference proteome</keyword>
<comment type="caution">
    <text evidence="2">The sequence shown here is derived from an EMBL/GenBank/DDBJ whole genome shotgun (WGS) entry which is preliminary data.</text>
</comment>
<dbReference type="InterPro" id="IPR036249">
    <property type="entry name" value="Thioredoxin-like_sf"/>
</dbReference>
<dbReference type="EMBL" id="CAFZ01000525">
    <property type="protein sequence ID" value="CCA75807.1"/>
    <property type="molecule type" value="Genomic_DNA"/>
</dbReference>
<dbReference type="Gene3D" id="3.40.30.10">
    <property type="entry name" value="Glutaredoxin"/>
    <property type="match status" value="1"/>
</dbReference>
<dbReference type="Proteomes" id="UP000007148">
    <property type="component" value="Unassembled WGS sequence"/>
</dbReference>
<evidence type="ECO:0000313" key="2">
    <source>
        <dbReference type="EMBL" id="CCA75807.1"/>
    </source>
</evidence>
<feature type="region of interest" description="Disordered" evidence="1">
    <location>
        <begin position="1"/>
        <end position="27"/>
    </location>
</feature>
<organism evidence="2 3">
    <name type="scientific">Serendipita indica (strain DSM 11827)</name>
    <name type="common">Root endophyte fungus</name>
    <name type="synonym">Piriformospora indica</name>
    <dbReference type="NCBI Taxonomy" id="1109443"/>
    <lineage>
        <taxon>Eukaryota</taxon>
        <taxon>Fungi</taxon>
        <taxon>Dikarya</taxon>
        <taxon>Basidiomycota</taxon>
        <taxon>Agaricomycotina</taxon>
        <taxon>Agaricomycetes</taxon>
        <taxon>Sebacinales</taxon>
        <taxon>Serendipitaceae</taxon>
        <taxon>Serendipita</taxon>
    </lineage>
</organism>
<name>G4TWW4_SERID</name>
<dbReference type="HOGENOM" id="CLU_1652849_0_0_1"/>
<gene>
    <name evidence="2" type="ORF">PIIN_09795</name>
</gene>
<dbReference type="CDD" id="cd02961">
    <property type="entry name" value="PDI_a_family"/>
    <property type="match status" value="1"/>
</dbReference>
<accession>G4TWW4</accession>
<dbReference type="SUPFAM" id="SSF52833">
    <property type="entry name" value="Thioredoxin-like"/>
    <property type="match status" value="1"/>
</dbReference>
<sequence>MRGCRVSSPGRPHCCRRRPTLTPTKPTSFLPEGPVLQTLKAADFASPTEHGTWHIEFTSPDGGYSRNFEPTREKLGESHKSNSAGISLALVGCIQSRGLCRDKIVGWYSLLRLYHNNADGTVTKYEFNDDRSLENLLKWLDRNTRHGTSLLDQVDEKQSV</sequence>
<reference evidence="2 3" key="1">
    <citation type="journal article" date="2011" name="PLoS Pathog.">
        <title>Endophytic Life Strategies Decoded by Genome and Transcriptome Analyses of the Mutualistic Root Symbiont Piriformospora indica.</title>
        <authorList>
            <person name="Zuccaro A."/>
            <person name="Lahrmann U."/>
            <person name="Guldener U."/>
            <person name="Langen G."/>
            <person name="Pfiffi S."/>
            <person name="Biedenkopf D."/>
            <person name="Wong P."/>
            <person name="Samans B."/>
            <person name="Grimm C."/>
            <person name="Basiewicz M."/>
            <person name="Murat C."/>
            <person name="Martin F."/>
            <person name="Kogel K.H."/>
        </authorList>
    </citation>
    <scope>NUCLEOTIDE SEQUENCE [LARGE SCALE GENOMIC DNA]</scope>
    <source>
        <strain evidence="2 3">DSM 11827</strain>
    </source>
</reference>
<evidence type="ECO:0000256" key="1">
    <source>
        <dbReference type="SAM" id="MobiDB-lite"/>
    </source>
</evidence>
<dbReference type="AlphaFoldDB" id="G4TWW4"/>
<protein>
    <submittedName>
        <fullName evidence="2">Uncharacterized protein</fullName>
    </submittedName>
</protein>
<dbReference type="InParanoid" id="G4TWW4"/>
<proteinExistence type="predicted"/>